<evidence type="ECO:0000256" key="6">
    <source>
        <dbReference type="ARBA" id="ARBA00022723"/>
    </source>
</evidence>
<evidence type="ECO:0000256" key="2">
    <source>
        <dbReference type="ARBA" id="ARBA00004167"/>
    </source>
</evidence>
<dbReference type="InterPro" id="IPR001128">
    <property type="entry name" value="Cyt_P450"/>
</dbReference>
<evidence type="ECO:0000256" key="11">
    <source>
        <dbReference type="ARBA" id="ARBA00023136"/>
    </source>
</evidence>
<dbReference type="Proteomes" id="UP001281410">
    <property type="component" value="Unassembled WGS sequence"/>
</dbReference>
<comment type="caution">
    <text evidence="12">The sequence shown here is derived from an EMBL/GenBank/DDBJ whole genome shotgun (WGS) entry which is preliminary data.</text>
</comment>
<dbReference type="InterPro" id="IPR052306">
    <property type="entry name" value="CYP450_71D"/>
</dbReference>
<dbReference type="GO" id="GO:0016705">
    <property type="term" value="F:oxidoreductase activity, acting on paired donors, with incorporation or reduction of molecular oxygen"/>
    <property type="evidence" value="ECO:0007669"/>
    <property type="project" value="InterPro"/>
</dbReference>
<evidence type="ECO:0008006" key="14">
    <source>
        <dbReference type="Google" id="ProtNLM"/>
    </source>
</evidence>
<sequence length="152" mass="17302">MKKLIARILENIINEHKQAGGKISEENNKDLVDVLLKFQEDGDDGFHLTTDNIKAVTLDIFVAGANTPSTTVNWAMVELMKNPILMKKTQAEVREFGRANIELALAMLLYHFDWKLPDGMKHEDLDMTEKFGISIRRKDDLNIIPILYHPGV</sequence>
<dbReference type="Pfam" id="PF00067">
    <property type="entry name" value="p450"/>
    <property type="match status" value="1"/>
</dbReference>
<evidence type="ECO:0000256" key="1">
    <source>
        <dbReference type="ARBA" id="ARBA00001971"/>
    </source>
</evidence>
<keyword evidence="7" id="KW-1133">Transmembrane helix</keyword>
<dbReference type="AlphaFoldDB" id="A0AAE0DZL8"/>
<accession>A0AAE0DZL8</accession>
<proteinExistence type="inferred from homology"/>
<organism evidence="12 13">
    <name type="scientific">Dipteronia sinensis</name>
    <dbReference type="NCBI Taxonomy" id="43782"/>
    <lineage>
        <taxon>Eukaryota</taxon>
        <taxon>Viridiplantae</taxon>
        <taxon>Streptophyta</taxon>
        <taxon>Embryophyta</taxon>
        <taxon>Tracheophyta</taxon>
        <taxon>Spermatophyta</taxon>
        <taxon>Magnoliopsida</taxon>
        <taxon>eudicotyledons</taxon>
        <taxon>Gunneridae</taxon>
        <taxon>Pentapetalae</taxon>
        <taxon>rosids</taxon>
        <taxon>malvids</taxon>
        <taxon>Sapindales</taxon>
        <taxon>Sapindaceae</taxon>
        <taxon>Hippocastanoideae</taxon>
        <taxon>Acereae</taxon>
        <taxon>Dipteronia</taxon>
    </lineage>
</organism>
<evidence type="ECO:0000313" key="12">
    <source>
        <dbReference type="EMBL" id="KAK3198686.1"/>
    </source>
</evidence>
<keyword evidence="5" id="KW-0812">Transmembrane</keyword>
<evidence type="ECO:0000256" key="5">
    <source>
        <dbReference type="ARBA" id="ARBA00022692"/>
    </source>
</evidence>
<name>A0AAE0DZL8_9ROSI</name>
<evidence type="ECO:0000256" key="8">
    <source>
        <dbReference type="ARBA" id="ARBA00023002"/>
    </source>
</evidence>
<protein>
    <recommendedName>
        <fullName evidence="14">Cytochrome P450</fullName>
    </recommendedName>
</protein>
<keyword evidence="8" id="KW-0560">Oxidoreductase</keyword>
<dbReference type="InterPro" id="IPR002401">
    <property type="entry name" value="Cyt_P450_E_grp-I"/>
</dbReference>
<comment type="subcellular location">
    <subcellularLocation>
        <location evidence="2">Membrane</location>
        <topology evidence="2">Single-pass membrane protein</topology>
    </subcellularLocation>
</comment>
<dbReference type="InterPro" id="IPR036396">
    <property type="entry name" value="Cyt_P450_sf"/>
</dbReference>
<reference evidence="12" key="1">
    <citation type="journal article" date="2023" name="Plant J.">
        <title>Genome sequences and population genomics provide insights into the demographic history, inbreeding, and mutation load of two 'living fossil' tree species of Dipteronia.</title>
        <authorList>
            <person name="Feng Y."/>
            <person name="Comes H.P."/>
            <person name="Chen J."/>
            <person name="Zhu S."/>
            <person name="Lu R."/>
            <person name="Zhang X."/>
            <person name="Li P."/>
            <person name="Qiu J."/>
            <person name="Olsen K.M."/>
            <person name="Qiu Y."/>
        </authorList>
    </citation>
    <scope>NUCLEOTIDE SEQUENCE</scope>
    <source>
        <strain evidence="12">NBL</strain>
    </source>
</reference>
<keyword evidence="9" id="KW-0408">Iron</keyword>
<keyword evidence="4" id="KW-0349">Heme</keyword>
<keyword evidence="13" id="KW-1185">Reference proteome</keyword>
<dbReference type="GO" id="GO:0016020">
    <property type="term" value="C:membrane"/>
    <property type="evidence" value="ECO:0007669"/>
    <property type="project" value="UniProtKB-SubCell"/>
</dbReference>
<evidence type="ECO:0000256" key="3">
    <source>
        <dbReference type="ARBA" id="ARBA00010617"/>
    </source>
</evidence>
<dbReference type="Gene3D" id="1.10.630.10">
    <property type="entry name" value="Cytochrome P450"/>
    <property type="match status" value="2"/>
</dbReference>
<evidence type="ECO:0000313" key="13">
    <source>
        <dbReference type="Proteomes" id="UP001281410"/>
    </source>
</evidence>
<evidence type="ECO:0000256" key="10">
    <source>
        <dbReference type="ARBA" id="ARBA00023033"/>
    </source>
</evidence>
<keyword evidence="11" id="KW-0472">Membrane</keyword>
<dbReference type="GO" id="GO:0004497">
    <property type="term" value="F:monooxygenase activity"/>
    <property type="evidence" value="ECO:0007669"/>
    <property type="project" value="UniProtKB-KW"/>
</dbReference>
<dbReference type="PANTHER" id="PTHR47953">
    <property type="entry name" value="OS08G0105600 PROTEIN"/>
    <property type="match status" value="1"/>
</dbReference>
<dbReference type="EMBL" id="JANJYJ010000007">
    <property type="protein sequence ID" value="KAK3198686.1"/>
    <property type="molecule type" value="Genomic_DNA"/>
</dbReference>
<dbReference type="GO" id="GO:0020037">
    <property type="term" value="F:heme binding"/>
    <property type="evidence" value="ECO:0007669"/>
    <property type="project" value="InterPro"/>
</dbReference>
<evidence type="ECO:0000256" key="9">
    <source>
        <dbReference type="ARBA" id="ARBA00023004"/>
    </source>
</evidence>
<dbReference type="SUPFAM" id="SSF48264">
    <property type="entry name" value="Cytochrome P450"/>
    <property type="match status" value="1"/>
</dbReference>
<dbReference type="GO" id="GO:0005506">
    <property type="term" value="F:iron ion binding"/>
    <property type="evidence" value="ECO:0007669"/>
    <property type="project" value="InterPro"/>
</dbReference>
<keyword evidence="10" id="KW-0503">Monooxygenase</keyword>
<evidence type="ECO:0000256" key="4">
    <source>
        <dbReference type="ARBA" id="ARBA00022617"/>
    </source>
</evidence>
<keyword evidence="6" id="KW-0479">Metal-binding</keyword>
<comment type="cofactor">
    <cofactor evidence="1">
        <name>heme</name>
        <dbReference type="ChEBI" id="CHEBI:30413"/>
    </cofactor>
</comment>
<dbReference type="PANTHER" id="PTHR47953:SF19">
    <property type="entry name" value="OS06G0641600 PROTEIN"/>
    <property type="match status" value="1"/>
</dbReference>
<gene>
    <name evidence="12" type="ORF">Dsin_022101</name>
</gene>
<evidence type="ECO:0000256" key="7">
    <source>
        <dbReference type="ARBA" id="ARBA00022989"/>
    </source>
</evidence>
<comment type="similarity">
    <text evidence="3">Belongs to the cytochrome P450 family.</text>
</comment>
<dbReference type="PRINTS" id="PR00463">
    <property type="entry name" value="EP450I"/>
</dbReference>